<sequence>MSENIQLNVQYTQFQNISITFEYDGNTHIVHLSLLFMSPKTYEHFVNKEYLKFIESYMQDLYEVKVSNREKYLKLLDIQYLYDYIYGQVYYPNI</sequence>
<reference evidence="1 2" key="1">
    <citation type="submission" date="2018-07" db="EMBL/GenBank/DDBJ databases">
        <title>Uncovering a Universe of Circular DNA Viruses in Animal Metagenomes.</title>
        <authorList>
            <person name="Tisza M."/>
            <person name="Buck C."/>
            <person name="Pastrana D."/>
            <person name="Welch N."/>
            <person name="Peretti A."/>
        </authorList>
    </citation>
    <scope>NUCLEOTIDE SEQUENCE [LARGE SCALE GENOMIC DNA]</scope>
    <source>
        <strain evidence="1">Ctbg_1</strain>
    </source>
</reference>
<evidence type="ECO:0000313" key="1">
    <source>
        <dbReference type="EMBL" id="AXH74512.1"/>
    </source>
</evidence>
<accession>A0A345MT12</accession>
<protein>
    <submittedName>
        <fullName evidence="1">Uncharacterized protein</fullName>
    </submittedName>
</protein>
<dbReference type="Proteomes" id="UP000257554">
    <property type="component" value="Segment"/>
</dbReference>
<organism evidence="1 2">
    <name type="scientific">crAssphage sp. isolate ctbg_1</name>
    <dbReference type="NCBI Taxonomy" id="2989854"/>
    <lineage>
        <taxon>Viruses</taxon>
        <taxon>Duplodnaviria</taxon>
        <taxon>Heunggongvirae</taxon>
        <taxon>Uroviricota</taxon>
        <taxon>Caudoviricetes</taxon>
        <taxon>Crassvirales</taxon>
        <taxon>Intestiviridae</taxon>
        <taxon>Crudevirinae</taxon>
        <taxon>Whopevirus</taxon>
        <taxon>Whopevirus animalis</taxon>
    </lineage>
</organism>
<keyword evidence="2" id="KW-1185">Reference proteome</keyword>
<name>A0A345MT12_9CAUD</name>
<evidence type="ECO:0000313" key="2">
    <source>
        <dbReference type="Proteomes" id="UP000257554"/>
    </source>
</evidence>
<dbReference type="EMBL" id="MH616963">
    <property type="protein sequence ID" value="AXH74512.1"/>
    <property type="molecule type" value="Genomic_DNA"/>
</dbReference>
<proteinExistence type="predicted"/>
<dbReference type="GeneID" id="76971876"/>
<dbReference type="RefSeq" id="YP_010097699.1">
    <property type="nucleotide sequence ID" value="NC_055760.1"/>
</dbReference>